<dbReference type="GO" id="GO:0016020">
    <property type="term" value="C:membrane"/>
    <property type="evidence" value="ECO:0007669"/>
    <property type="project" value="UniProtKB-SubCell"/>
</dbReference>
<gene>
    <name evidence="8" type="ORF">Ahy_A08g039514</name>
</gene>
<evidence type="ECO:0000313" key="8">
    <source>
        <dbReference type="EMBL" id="RYR43086.1"/>
    </source>
</evidence>
<evidence type="ECO:0000256" key="4">
    <source>
        <dbReference type="ARBA" id="ARBA00022989"/>
    </source>
</evidence>
<keyword evidence="6" id="KW-0012">Acyltransferase</keyword>
<evidence type="ECO:0000256" key="1">
    <source>
        <dbReference type="ARBA" id="ARBA00004141"/>
    </source>
</evidence>
<feature type="transmembrane region" description="Helical" evidence="7">
    <location>
        <begin position="180"/>
        <end position="198"/>
    </location>
</feature>
<sequence>MAASIGVTVPVLRFLLCFAATVPLSFLWRIVPGRLPKHLYSAGIGVFLSYISFGLSSNMHFLVLIMIGYSSMLLHRPRCGILTFFLRFGYLIGCHVYYMSGDVWKDGGIDDTEEEGLREAQRKYRLTKLPSLVEYIGYCLCCRSHFAGPVFEMKDNLDWTEGKGIWSKEAKRPSPSPYGATIRALIQAGFYMALYLYLVPYFPLSRFTEPIYQEWAFWKKFGYQYMSGFTARWKYYFIWSVSESSIIISGLGFSGWVNSSPPKPRWDRAKNVDILGVEFAKSSVVIPTVWNIQVSTWLRRYVYERLVQSGKKLGFFQLLATQTISAIWHGVYPGYIIFFVQSALMIASSRAIYRWQQAMAPSMANAFVFLKFAYTLVVINYSSVGFLVLNLHETLAAFGRVYYIGTILPILMILLGKVIKSRRPARSKAQKEQWGRHCNSIFMKFLIWDQNSVRV</sequence>
<dbReference type="InterPro" id="IPR004299">
    <property type="entry name" value="MBOAT_fam"/>
</dbReference>
<organism evidence="8 9">
    <name type="scientific">Arachis hypogaea</name>
    <name type="common">Peanut</name>
    <dbReference type="NCBI Taxonomy" id="3818"/>
    <lineage>
        <taxon>Eukaryota</taxon>
        <taxon>Viridiplantae</taxon>
        <taxon>Streptophyta</taxon>
        <taxon>Embryophyta</taxon>
        <taxon>Tracheophyta</taxon>
        <taxon>Spermatophyta</taxon>
        <taxon>Magnoliopsida</taxon>
        <taxon>eudicotyledons</taxon>
        <taxon>Gunneridae</taxon>
        <taxon>Pentapetalae</taxon>
        <taxon>rosids</taxon>
        <taxon>fabids</taxon>
        <taxon>Fabales</taxon>
        <taxon>Fabaceae</taxon>
        <taxon>Papilionoideae</taxon>
        <taxon>50 kb inversion clade</taxon>
        <taxon>dalbergioids sensu lato</taxon>
        <taxon>Dalbergieae</taxon>
        <taxon>Pterocarpus clade</taxon>
        <taxon>Arachis</taxon>
    </lineage>
</organism>
<evidence type="ECO:0000256" key="3">
    <source>
        <dbReference type="ARBA" id="ARBA00022692"/>
    </source>
</evidence>
<dbReference type="STRING" id="3818.A0A445BX09"/>
<dbReference type="AlphaFoldDB" id="A0A445BX09"/>
<feature type="transmembrane region" description="Helical" evidence="7">
    <location>
        <begin position="12"/>
        <end position="31"/>
    </location>
</feature>
<protein>
    <recommendedName>
        <fullName evidence="10">Lysophospholipid acyltransferase</fullName>
    </recommendedName>
</protein>
<evidence type="ECO:0000256" key="2">
    <source>
        <dbReference type="ARBA" id="ARBA00022679"/>
    </source>
</evidence>
<name>A0A445BX09_ARAHY</name>
<keyword evidence="2" id="KW-0808">Transferase</keyword>
<comment type="caution">
    <text evidence="8">The sequence shown here is derived from an EMBL/GenBank/DDBJ whole genome shotgun (WGS) entry which is preliminary data.</text>
</comment>
<keyword evidence="9" id="KW-1185">Reference proteome</keyword>
<dbReference type="PANTHER" id="PTHR13906:SF4">
    <property type="entry name" value="LYSOPHOSPHOLIPID ACYLTRANSFERASE 6"/>
    <property type="match status" value="1"/>
</dbReference>
<dbReference type="GO" id="GO:0008654">
    <property type="term" value="P:phospholipid biosynthetic process"/>
    <property type="evidence" value="ECO:0007669"/>
    <property type="project" value="TreeGrafter"/>
</dbReference>
<dbReference type="PANTHER" id="PTHR13906">
    <property type="entry name" value="PORCUPINE"/>
    <property type="match status" value="1"/>
</dbReference>
<feature type="transmembrane region" description="Helical" evidence="7">
    <location>
        <begin position="79"/>
        <end position="98"/>
    </location>
</feature>
<dbReference type="GO" id="GO:0019432">
    <property type="term" value="P:triglyceride biosynthetic process"/>
    <property type="evidence" value="ECO:0007669"/>
    <property type="project" value="TreeGrafter"/>
</dbReference>
<dbReference type="EMBL" id="SDMP01000008">
    <property type="protein sequence ID" value="RYR43086.1"/>
    <property type="molecule type" value="Genomic_DNA"/>
</dbReference>
<proteinExistence type="predicted"/>
<keyword evidence="3 7" id="KW-0812">Transmembrane</keyword>
<comment type="subcellular location">
    <subcellularLocation>
        <location evidence="1">Membrane</location>
        <topology evidence="1">Multi-pass membrane protein</topology>
    </subcellularLocation>
</comment>
<feature type="transmembrane region" description="Helical" evidence="7">
    <location>
        <begin position="236"/>
        <end position="257"/>
    </location>
</feature>
<accession>A0A445BX09</accession>
<dbReference type="GO" id="GO:0016746">
    <property type="term" value="F:acyltransferase activity"/>
    <property type="evidence" value="ECO:0007669"/>
    <property type="project" value="UniProtKB-KW"/>
</dbReference>
<feature type="transmembrane region" description="Helical" evidence="7">
    <location>
        <begin position="368"/>
        <end position="389"/>
    </location>
</feature>
<dbReference type="InterPro" id="IPR049941">
    <property type="entry name" value="LPLAT_7/PORCN-like"/>
</dbReference>
<reference evidence="8 9" key="1">
    <citation type="submission" date="2019-01" db="EMBL/GenBank/DDBJ databases">
        <title>Sequencing of cultivated peanut Arachis hypogaea provides insights into genome evolution and oil improvement.</title>
        <authorList>
            <person name="Chen X."/>
        </authorList>
    </citation>
    <scope>NUCLEOTIDE SEQUENCE [LARGE SCALE GENOMIC DNA]</scope>
    <source>
        <strain evidence="9">cv. Fuhuasheng</strain>
        <tissue evidence="8">Leaves</tissue>
    </source>
</reference>
<dbReference type="Proteomes" id="UP000289738">
    <property type="component" value="Chromosome A08"/>
</dbReference>
<dbReference type="SMR" id="A0A445BX09"/>
<dbReference type="Gramene" id="arahy.Tifrunner.gnm2.ann2.Ah08g193400.1">
    <property type="protein sequence ID" value="arahy.Tifrunner.gnm2.ann2.Ah08g193400.1-CDS"/>
    <property type="gene ID" value="arahy.Tifrunner.gnm2.ann2.Ah08g193400"/>
</dbReference>
<feature type="transmembrane region" description="Helical" evidence="7">
    <location>
        <begin position="43"/>
        <end position="67"/>
    </location>
</feature>
<evidence type="ECO:0000256" key="6">
    <source>
        <dbReference type="ARBA" id="ARBA00023315"/>
    </source>
</evidence>
<feature type="transmembrane region" description="Helical" evidence="7">
    <location>
        <begin position="401"/>
        <end position="419"/>
    </location>
</feature>
<evidence type="ECO:0000256" key="5">
    <source>
        <dbReference type="ARBA" id="ARBA00023136"/>
    </source>
</evidence>
<dbReference type="Pfam" id="PF03062">
    <property type="entry name" value="MBOAT"/>
    <property type="match status" value="1"/>
</dbReference>
<evidence type="ECO:0000313" key="9">
    <source>
        <dbReference type="Proteomes" id="UP000289738"/>
    </source>
</evidence>
<keyword evidence="5 7" id="KW-0472">Membrane</keyword>
<evidence type="ECO:0008006" key="10">
    <source>
        <dbReference type="Google" id="ProtNLM"/>
    </source>
</evidence>
<dbReference type="GO" id="GO:0030258">
    <property type="term" value="P:lipid modification"/>
    <property type="evidence" value="ECO:0007669"/>
    <property type="project" value="TreeGrafter"/>
</dbReference>
<feature type="transmembrane region" description="Helical" evidence="7">
    <location>
        <begin position="326"/>
        <end position="347"/>
    </location>
</feature>
<keyword evidence="4 7" id="KW-1133">Transmembrane helix</keyword>
<dbReference type="GO" id="GO:0005783">
    <property type="term" value="C:endoplasmic reticulum"/>
    <property type="evidence" value="ECO:0007669"/>
    <property type="project" value="TreeGrafter"/>
</dbReference>
<evidence type="ECO:0000256" key="7">
    <source>
        <dbReference type="SAM" id="Phobius"/>
    </source>
</evidence>